<sequence>MFWWWAVWMRSEKDSSAASIVLSCLDVHENYVRFVGLSGCKIPGMSARAWPKGRGKGHQDKDFHRRRSKGHKEDSDTSNVDSKTPAEIQQNQTDLPEGWNTDELPVEDWPSPVPWPPQDPAWWADLASQLPAAWGTGAISSARVKGLEAILSPFSEGPGGTESDFDGLQPDPTISPDTFPADPTALWGYANDGSVRKLGGRQWVLAEERPPCEASPTDDFVSAEVLLGRWVDSQGHSIHVLSTDAFNVRLLATLRKAMCPDKHLALKPIRLGGGWQCGHSILDPSWSTSAQLHWVAGDGHVTVWVRPPQAKGKEKPQDVEVQASAGKYDCSPMTKAMFTVCSLDCNVLKAVALFSNQAK</sequence>
<organism evidence="2 3">
    <name type="scientific">Symbiodinium microadriaticum</name>
    <name type="common">Dinoflagellate</name>
    <name type="synonym">Zooxanthella microadriatica</name>
    <dbReference type="NCBI Taxonomy" id="2951"/>
    <lineage>
        <taxon>Eukaryota</taxon>
        <taxon>Sar</taxon>
        <taxon>Alveolata</taxon>
        <taxon>Dinophyceae</taxon>
        <taxon>Suessiales</taxon>
        <taxon>Symbiodiniaceae</taxon>
        <taxon>Symbiodinium</taxon>
    </lineage>
</organism>
<dbReference type="OrthoDB" id="411555at2759"/>
<protein>
    <submittedName>
        <fullName evidence="2">Uncharacterized protein</fullName>
    </submittedName>
</protein>
<dbReference type="AlphaFoldDB" id="A0A1Q9DID3"/>
<accession>A0A1Q9DID3</accession>
<dbReference type="Proteomes" id="UP000186817">
    <property type="component" value="Unassembled WGS sequence"/>
</dbReference>
<evidence type="ECO:0000313" key="2">
    <source>
        <dbReference type="EMBL" id="OLP94890.1"/>
    </source>
</evidence>
<feature type="compositionally biased region" description="Polar residues" evidence="1">
    <location>
        <begin position="77"/>
        <end position="94"/>
    </location>
</feature>
<evidence type="ECO:0000256" key="1">
    <source>
        <dbReference type="SAM" id="MobiDB-lite"/>
    </source>
</evidence>
<feature type="region of interest" description="Disordered" evidence="1">
    <location>
        <begin position="46"/>
        <end position="100"/>
    </location>
</feature>
<name>A0A1Q9DID3_SYMMI</name>
<evidence type="ECO:0000313" key="3">
    <source>
        <dbReference type="Proteomes" id="UP000186817"/>
    </source>
</evidence>
<dbReference type="EMBL" id="LSRX01000523">
    <property type="protein sequence ID" value="OLP94890.1"/>
    <property type="molecule type" value="Genomic_DNA"/>
</dbReference>
<gene>
    <name evidence="2" type="ORF">AK812_SmicGene23021</name>
</gene>
<reference evidence="2 3" key="1">
    <citation type="submission" date="2016-02" db="EMBL/GenBank/DDBJ databases">
        <title>Genome analysis of coral dinoflagellate symbionts highlights evolutionary adaptations to a symbiotic lifestyle.</title>
        <authorList>
            <person name="Aranda M."/>
            <person name="Li Y."/>
            <person name="Liew Y.J."/>
            <person name="Baumgarten S."/>
            <person name="Simakov O."/>
            <person name="Wilson M."/>
            <person name="Piel J."/>
            <person name="Ashoor H."/>
            <person name="Bougouffa S."/>
            <person name="Bajic V.B."/>
            <person name="Ryu T."/>
            <person name="Ravasi T."/>
            <person name="Bayer T."/>
            <person name="Micklem G."/>
            <person name="Kim H."/>
            <person name="Bhak J."/>
            <person name="Lajeunesse T.C."/>
            <person name="Voolstra C.R."/>
        </authorList>
    </citation>
    <scope>NUCLEOTIDE SEQUENCE [LARGE SCALE GENOMIC DNA]</scope>
    <source>
        <strain evidence="2 3">CCMP2467</strain>
    </source>
</reference>
<comment type="caution">
    <text evidence="2">The sequence shown here is derived from an EMBL/GenBank/DDBJ whole genome shotgun (WGS) entry which is preliminary data.</text>
</comment>
<keyword evidence="3" id="KW-1185">Reference proteome</keyword>
<proteinExistence type="predicted"/>